<gene>
    <name evidence="1" type="ORF">PCE31107_02991</name>
</gene>
<dbReference type="EMBL" id="CABPRY010000006">
    <property type="protein sequence ID" value="VVE17871.1"/>
    <property type="molecule type" value="Genomic_DNA"/>
</dbReference>
<dbReference type="RefSeq" id="WP_150609441.1">
    <property type="nucleotide sequence ID" value="NZ_CABPRY010000006.1"/>
</dbReference>
<name>A0A5E4W0A8_9BURK</name>
<evidence type="ECO:0000313" key="2">
    <source>
        <dbReference type="Proteomes" id="UP000396788"/>
    </source>
</evidence>
<dbReference type="AlphaFoldDB" id="A0A5E4W0A8"/>
<protein>
    <submittedName>
        <fullName evidence="1">Uncharacterized protein</fullName>
    </submittedName>
</protein>
<organism evidence="1 2">
    <name type="scientific">Pandoraea cepalis</name>
    <dbReference type="NCBI Taxonomy" id="2508294"/>
    <lineage>
        <taxon>Bacteria</taxon>
        <taxon>Pseudomonadati</taxon>
        <taxon>Pseudomonadota</taxon>
        <taxon>Betaproteobacteria</taxon>
        <taxon>Burkholderiales</taxon>
        <taxon>Burkholderiaceae</taxon>
        <taxon>Pandoraea</taxon>
    </lineage>
</organism>
<evidence type="ECO:0000313" key="1">
    <source>
        <dbReference type="EMBL" id="VVE17871.1"/>
    </source>
</evidence>
<sequence length="360" mass="39618">MNSKVESQLSQCLRHAVERVRIANAEGNPILSAWLPDAEALLGLPKGTSPIGARTVYCAALEGDTVGGVDWYPNASTRAEKHHDQKDVWFDLHVPEGASNDEITALADRAAWEKWYDAGRLECRKIARKLPGHSLEVDFISVWAEGNVKSKAKLDFISGHVFDIEMSDEGADYVTLMTENIVVGNKVMPVSKRDGDGYFLSAEHLARLTDPHSVTYESGTAVEIDFHDKAVIGFVNTDFSALNVVSVSVDGTVFVFHYTEILGTVTSQVLAERYPVKGSMPLPVVHQLYQLREAEFERLSQRDMIVAADLRGLDRGVRFAIADMLFAKCDAAARHALLNDEHPHVRSSAAISQSDLQIAS</sequence>
<reference evidence="1 2" key="1">
    <citation type="submission" date="2019-08" db="EMBL/GenBank/DDBJ databases">
        <authorList>
            <person name="Peeters C."/>
        </authorList>
    </citation>
    <scope>NUCLEOTIDE SEQUENCE [LARGE SCALE GENOMIC DNA]</scope>
    <source>
        <strain evidence="1 2">LMG 31107</strain>
    </source>
</reference>
<dbReference type="Proteomes" id="UP000396788">
    <property type="component" value="Unassembled WGS sequence"/>
</dbReference>
<accession>A0A5E4W0A8</accession>
<proteinExistence type="predicted"/>